<dbReference type="EMBL" id="PKMF04000333">
    <property type="protein sequence ID" value="KAK7837212.1"/>
    <property type="molecule type" value="Genomic_DNA"/>
</dbReference>
<organism evidence="2 3">
    <name type="scientific">Quercus suber</name>
    <name type="common">Cork oak</name>
    <dbReference type="NCBI Taxonomy" id="58331"/>
    <lineage>
        <taxon>Eukaryota</taxon>
        <taxon>Viridiplantae</taxon>
        <taxon>Streptophyta</taxon>
        <taxon>Embryophyta</taxon>
        <taxon>Tracheophyta</taxon>
        <taxon>Spermatophyta</taxon>
        <taxon>Magnoliopsida</taxon>
        <taxon>eudicotyledons</taxon>
        <taxon>Gunneridae</taxon>
        <taxon>Pentapetalae</taxon>
        <taxon>rosids</taxon>
        <taxon>fabids</taxon>
        <taxon>Fagales</taxon>
        <taxon>Fagaceae</taxon>
        <taxon>Quercus</taxon>
    </lineage>
</organism>
<evidence type="ECO:0000313" key="2">
    <source>
        <dbReference type="EMBL" id="KAK7837212.1"/>
    </source>
</evidence>
<gene>
    <name evidence="2" type="ORF">CFP56_021470</name>
</gene>
<keyword evidence="1" id="KW-0812">Transmembrane</keyword>
<evidence type="ECO:0000313" key="3">
    <source>
        <dbReference type="Proteomes" id="UP000237347"/>
    </source>
</evidence>
<comment type="caution">
    <text evidence="2">The sequence shown here is derived from an EMBL/GenBank/DDBJ whole genome shotgun (WGS) entry which is preliminary data.</text>
</comment>
<keyword evidence="1" id="KW-1133">Transmembrane helix</keyword>
<dbReference type="AlphaFoldDB" id="A0AAW0KD49"/>
<dbReference type="Proteomes" id="UP000237347">
    <property type="component" value="Unassembled WGS sequence"/>
</dbReference>
<feature type="transmembrane region" description="Helical" evidence="1">
    <location>
        <begin position="63"/>
        <end position="84"/>
    </location>
</feature>
<reference evidence="2 3" key="1">
    <citation type="journal article" date="2018" name="Sci. Data">
        <title>The draft genome sequence of cork oak.</title>
        <authorList>
            <person name="Ramos A.M."/>
            <person name="Usie A."/>
            <person name="Barbosa P."/>
            <person name="Barros P.M."/>
            <person name="Capote T."/>
            <person name="Chaves I."/>
            <person name="Simoes F."/>
            <person name="Abreu I."/>
            <person name="Carrasquinho I."/>
            <person name="Faro C."/>
            <person name="Guimaraes J.B."/>
            <person name="Mendonca D."/>
            <person name="Nobrega F."/>
            <person name="Rodrigues L."/>
            <person name="Saibo N.J.M."/>
            <person name="Varela M.C."/>
            <person name="Egas C."/>
            <person name="Matos J."/>
            <person name="Miguel C.M."/>
            <person name="Oliveira M.M."/>
            <person name="Ricardo C.P."/>
            <person name="Goncalves S."/>
        </authorList>
    </citation>
    <scope>NUCLEOTIDE SEQUENCE [LARGE SCALE GENOMIC DNA]</scope>
    <source>
        <strain evidence="3">cv. HL8</strain>
    </source>
</reference>
<keyword evidence="3" id="KW-1185">Reference proteome</keyword>
<name>A0AAW0KD49_QUESU</name>
<accession>A0AAW0KD49</accession>
<sequence length="85" mass="9889">MRERMRLSDCRTLHYPSYHPILRLHDHQATSEDLLKLIGSHWKWPWSVKTSLPKPRSIRTTTVYSAISLGVVIFGITIYVQTLAI</sequence>
<keyword evidence="1" id="KW-0472">Membrane</keyword>
<protein>
    <submittedName>
        <fullName evidence="2">Uncharacterized protein</fullName>
    </submittedName>
</protein>
<proteinExistence type="predicted"/>
<evidence type="ECO:0000256" key="1">
    <source>
        <dbReference type="SAM" id="Phobius"/>
    </source>
</evidence>